<keyword evidence="2" id="KW-1185">Reference proteome</keyword>
<dbReference type="AlphaFoldDB" id="E5XSN5"/>
<proteinExistence type="predicted"/>
<dbReference type="Gene3D" id="3.40.50.720">
    <property type="entry name" value="NAD(P)-binding Rossmann-like Domain"/>
    <property type="match status" value="1"/>
</dbReference>
<dbReference type="STRING" id="679197.HMPREF9336_02507"/>
<sequence length="84" mass="8872">MSCFVAPGPLQTSFFYPAETDGNIAWLQSMSINGQIGKGDDVVPLARFLVLPEPRWITAQTVYVNGGIISPRSTNDEGASAGAA</sequence>
<comment type="caution">
    <text evidence="1">The sequence shown here is derived from an EMBL/GenBank/DDBJ whole genome shotgun (WGS) entry which is preliminary data.</text>
</comment>
<reference evidence="1 2" key="1">
    <citation type="journal article" date="2011" name="Stand. Genomic Sci.">
        <title>High quality draft genome sequence of Segniliparus rugosus CDC 945(T)= (ATCC BAA-974(T)).</title>
        <authorList>
            <person name="Earl A.M."/>
            <person name="Desjardins C.A."/>
            <person name="Fitzgerald M.G."/>
            <person name="Arachchi H.M."/>
            <person name="Zeng Q."/>
            <person name="Mehta T."/>
            <person name="Griggs A."/>
            <person name="Birren B.W."/>
            <person name="Toney N.C."/>
            <person name="Carr J."/>
            <person name="Posey J."/>
            <person name="Butler W.R."/>
        </authorList>
    </citation>
    <scope>NUCLEOTIDE SEQUENCE [LARGE SCALE GENOMIC DNA]</scope>
    <source>
        <strain evidence="2">ATCC BAA-974 / DSM 45345 / CCUG 50838 / CIP 108380 / JCM 13579 / CDC 945</strain>
    </source>
</reference>
<dbReference type="InterPro" id="IPR036291">
    <property type="entry name" value="NAD(P)-bd_dom_sf"/>
</dbReference>
<name>E5XSN5_SEGRC</name>
<dbReference type="EMBL" id="ACZI02000002">
    <property type="protein sequence ID" value="EFV12645.1"/>
    <property type="molecule type" value="Genomic_DNA"/>
</dbReference>
<dbReference type="Pfam" id="PF13561">
    <property type="entry name" value="adh_short_C2"/>
    <property type="match status" value="1"/>
</dbReference>
<accession>E5XSN5</accession>
<dbReference type="InterPro" id="IPR002347">
    <property type="entry name" value="SDR_fam"/>
</dbReference>
<organism evidence="1 2">
    <name type="scientific">Segniliparus rugosus (strain ATCC BAA-974 / DSM 45345 / CCUG 50838 / CIP 108380 / JCM 13579 / CDC 945)</name>
    <dbReference type="NCBI Taxonomy" id="679197"/>
    <lineage>
        <taxon>Bacteria</taxon>
        <taxon>Bacillati</taxon>
        <taxon>Actinomycetota</taxon>
        <taxon>Actinomycetes</taxon>
        <taxon>Mycobacteriales</taxon>
        <taxon>Segniliparaceae</taxon>
        <taxon>Segniliparus</taxon>
    </lineage>
</organism>
<evidence type="ECO:0000313" key="2">
    <source>
        <dbReference type="Proteomes" id="UP000004816"/>
    </source>
</evidence>
<dbReference type="SUPFAM" id="SSF51735">
    <property type="entry name" value="NAD(P)-binding Rossmann-fold domains"/>
    <property type="match status" value="1"/>
</dbReference>
<gene>
    <name evidence="1" type="ORF">HMPREF9336_02507</name>
</gene>
<dbReference type="Proteomes" id="UP000004816">
    <property type="component" value="Unassembled WGS sequence"/>
</dbReference>
<protein>
    <submittedName>
        <fullName evidence="1">Uncharacterized protein</fullName>
    </submittedName>
</protein>
<dbReference type="eggNOG" id="COG1028">
    <property type="taxonomic scope" value="Bacteria"/>
</dbReference>
<dbReference type="HOGENOM" id="CLU_2525644_0_0_11"/>
<evidence type="ECO:0000313" key="1">
    <source>
        <dbReference type="EMBL" id="EFV12645.1"/>
    </source>
</evidence>